<dbReference type="AlphaFoldDB" id="A0A9W5V5Y2"/>
<sequence>MSESVTLSNAFKVMKRKIHIVIFISIILTSIVGTISAFFIKPTYQASIQILINPKKEENYSSQVNTQLINTYNVVLKNKKILDDVRNKLSLKVSMDELRTNISAQTEKGSQVISIIVQDKDKQTAGKIAQALAMSLEKEIPKLMNVDNINILSEAEISQEPVRPKPMLYMLLTCIVSFFFNLVIFTLWTVFDNKVKDASSLSQELSVPVLAVVPKI</sequence>
<keyword evidence="5 7" id="KW-1133">Transmembrane helix</keyword>
<evidence type="ECO:0008006" key="12">
    <source>
        <dbReference type="Google" id="ProtNLM"/>
    </source>
</evidence>
<accession>A0A9W5V5Y2</accession>
<dbReference type="Pfam" id="PF02706">
    <property type="entry name" value="Wzz"/>
    <property type="match status" value="1"/>
</dbReference>
<feature type="domain" description="Polysaccharide chain length determinant N-terminal" evidence="8">
    <location>
        <begin position="5"/>
        <end position="89"/>
    </location>
</feature>
<keyword evidence="6 7" id="KW-0472">Membrane</keyword>
<proteinExistence type="inferred from homology"/>
<organism evidence="10 11">
    <name type="scientific">Bacillus cereus VD196</name>
    <dbReference type="NCBI Taxonomy" id="1053243"/>
    <lineage>
        <taxon>Bacteria</taxon>
        <taxon>Bacillati</taxon>
        <taxon>Bacillota</taxon>
        <taxon>Bacilli</taxon>
        <taxon>Bacillales</taxon>
        <taxon>Bacillaceae</taxon>
        <taxon>Bacillus</taxon>
        <taxon>Bacillus cereus group</taxon>
    </lineage>
</organism>
<evidence type="ECO:0000259" key="8">
    <source>
        <dbReference type="Pfam" id="PF02706"/>
    </source>
</evidence>
<reference evidence="10 11" key="1">
    <citation type="submission" date="2012-12" db="EMBL/GenBank/DDBJ databases">
        <title>The Genome Sequence of Bacillus cereus VD196.</title>
        <authorList>
            <consortium name="The Broad Institute Genome Sequencing Platform"/>
            <consortium name="The Broad Institute Genome Sequencing Center for Infectious Disease"/>
            <person name="Feldgarden M."/>
            <person name="Van der Auwera G.A."/>
            <person name="Mahillon J."/>
            <person name="Duprez V."/>
            <person name="Timmery S."/>
            <person name="Mattelet C."/>
            <person name="Dierick K."/>
            <person name="Sun M."/>
            <person name="Yu Z."/>
            <person name="Zhu L."/>
            <person name="Hu X."/>
            <person name="Shank E.B."/>
            <person name="Swiecicka I."/>
            <person name="Hansen B.M."/>
            <person name="Andrup L."/>
            <person name="Walker B."/>
            <person name="Young S.K."/>
            <person name="Zeng Q."/>
            <person name="Gargeya S."/>
            <person name="Fitzgerald M."/>
            <person name="Haas B."/>
            <person name="Abouelleil A."/>
            <person name="Alvarado L."/>
            <person name="Arachchi H.M."/>
            <person name="Berlin A.M."/>
            <person name="Chapman S.B."/>
            <person name="Dewar J."/>
            <person name="Goldberg J."/>
            <person name="Griggs A."/>
            <person name="Gujja S."/>
            <person name="Hansen M."/>
            <person name="Howarth C."/>
            <person name="Imamovic A."/>
            <person name="Larimer J."/>
            <person name="McCowan C."/>
            <person name="Murphy C."/>
            <person name="Neiman D."/>
            <person name="Pearson M."/>
            <person name="Priest M."/>
            <person name="Roberts A."/>
            <person name="Saif S."/>
            <person name="Shea T."/>
            <person name="Sisk P."/>
            <person name="Sykes S."/>
            <person name="Wortman J."/>
            <person name="Nusbaum C."/>
            <person name="Birren B."/>
        </authorList>
    </citation>
    <scope>NUCLEOTIDE SEQUENCE [LARGE SCALE GENOMIC DNA]</scope>
    <source>
        <strain evidence="10 11">VD196</strain>
    </source>
</reference>
<dbReference type="InterPro" id="IPR050445">
    <property type="entry name" value="Bact_polysacc_biosynth/exp"/>
</dbReference>
<dbReference type="EMBL" id="AHFL01000062">
    <property type="protein sequence ID" value="EOO61605.1"/>
    <property type="molecule type" value="Genomic_DNA"/>
</dbReference>
<evidence type="ECO:0000256" key="4">
    <source>
        <dbReference type="ARBA" id="ARBA00022692"/>
    </source>
</evidence>
<keyword evidence="4 7" id="KW-0812">Transmembrane</keyword>
<evidence type="ECO:0000256" key="5">
    <source>
        <dbReference type="ARBA" id="ARBA00022989"/>
    </source>
</evidence>
<dbReference type="GO" id="GO:0005886">
    <property type="term" value="C:plasma membrane"/>
    <property type="evidence" value="ECO:0007669"/>
    <property type="project" value="UniProtKB-SubCell"/>
</dbReference>
<comment type="subcellular location">
    <subcellularLocation>
        <location evidence="1">Cell membrane</location>
        <topology evidence="1">Multi-pass membrane protein</topology>
    </subcellularLocation>
</comment>
<dbReference type="PANTHER" id="PTHR32309:SF13">
    <property type="entry name" value="FERRIC ENTEROBACTIN TRANSPORT PROTEIN FEPE"/>
    <property type="match status" value="1"/>
</dbReference>
<feature type="transmembrane region" description="Helical" evidence="7">
    <location>
        <begin position="20"/>
        <end position="40"/>
    </location>
</feature>
<evidence type="ECO:0000256" key="7">
    <source>
        <dbReference type="SAM" id="Phobius"/>
    </source>
</evidence>
<comment type="caution">
    <text evidence="10">The sequence shown here is derived from an EMBL/GenBank/DDBJ whole genome shotgun (WGS) entry which is preliminary data.</text>
</comment>
<dbReference type="Proteomes" id="UP000014023">
    <property type="component" value="Unassembled WGS sequence"/>
</dbReference>
<feature type="transmembrane region" description="Helical" evidence="7">
    <location>
        <begin position="168"/>
        <end position="191"/>
    </location>
</feature>
<evidence type="ECO:0000313" key="10">
    <source>
        <dbReference type="EMBL" id="EOO61605.1"/>
    </source>
</evidence>
<evidence type="ECO:0000256" key="1">
    <source>
        <dbReference type="ARBA" id="ARBA00004651"/>
    </source>
</evidence>
<dbReference type="RefSeq" id="WP_016126089.1">
    <property type="nucleotide sequence ID" value="NZ_KB976270.1"/>
</dbReference>
<keyword evidence="3" id="KW-1003">Cell membrane</keyword>
<gene>
    <name evidence="10" type="ORF">IKE_05879</name>
</gene>
<comment type="similarity">
    <text evidence="2">Belongs to the CpsC/CapA family.</text>
</comment>
<feature type="domain" description="Tyrosine-protein kinase G-rich" evidence="9">
    <location>
        <begin position="118"/>
        <end position="183"/>
    </location>
</feature>
<dbReference type="InterPro" id="IPR032807">
    <property type="entry name" value="GNVR"/>
</dbReference>
<dbReference type="PANTHER" id="PTHR32309">
    <property type="entry name" value="TYROSINE-PROTEIN KINASE"/>
    <property type="match status" value="1"/>
</dbReference>
<evidence type="ECO:0000256" key="3">
    <source>
        <dbReference type="ARBA" id="ARBA00022475"/>
    </source>
</evidence>
<dbReference type="GO" id="GO:0004713">
    <property type="term" value="F:protein tyrosine kinase activity"/>
    <property type="evidence" value="ECO:0007669"/>
    <property type="project" value="TreeGrafter"/>
</dbReference>
<evidence type="ECO:0000256" key="2">
    <source>
        <dbReference type="ARBA" id="ARBA00006683"/>
    </source>
</evidence>
<name>A0A9W5V5Y2_BACCE</name>
<dbReference type="InterPro" id="IPR003856">
    <property type="entry name" value="LPS_length_determ_N"/>
</dbReference>
<protein>
    <recommendedName>
        <fullName evidence="12">Polysaccharide chain length determinant N-terminal domain-containing protein</fullName>
    </recommendedName>
</protein>
<dbReference type="Pfam" id="PF13807">
    <property type="entry name" value="GNVR"/>
    <property type="match status" value="1"/>
</dbReference>
<evidence type="ECO:0000259" key="9">
    <source>
        <dbReference type="Pfam" id="PF13807"/>
    </source>
</evidence>
<evidence type="ECO:0000256" key="6">
    <source>
        <dbReference type="ARBA" id="ARBA00023136"/>
    </source>
</evidence>
<evidence type="ECO:0000313" key="11">
    <source>
        <dbReference type="Proteomes" id="UP000014023"/>
    </source>
</evidence>